<dbReference type="Proteomes" id="UP000305887">
    <property type="component" value="Unassembled WGS sequence"/>
</dbReference>
<protein>
    <submittedName>
        <fullName evidence="2">Glutathione S-transferase family protein</fullName>
    </submittedName>
</protein>
<dbReference type="PROSITE" id="PS50404">
    <property type="entry name" value="GST_NTER"/>
    <property type="match status" value="1"/>
</dbReference>
<keyword evidence="3" id="KW-1185">Reference proteome</keyword>
<dbReference type="EMBL" id="VDFU01000015">
    <property type="protein sequence ID" value="TNC48764.1"/>
    <property type="molecule type" value="Genomic_DNA"/>
</dbReference>
<dbReference type="Pfam" id="PF13409">
    <property type="entry name" value="GST_N_2"/>
    <property type="match status" value="1"/>
</dbReference>
<dbReference type="PANTHER" id="PTHR44051:SF8">
    <property type="entry name" value="GLUTATHIONE S-TRANSFERASE GSTA"/>
    <property type="match status" value="1"/>
</dbReference>
<dbReference type="GO" id="GO:0016740">
    <property type="term" value="F:transferase activity"/>
    <property type="evidence" value="ECO:0007669"/>
    <property type="project" value="UniProtKB-KW"/>
</dbReference>
<dbReference type="CDD" id="cd03207">
    <property type="entry name" value="GST_C_8"/>
    <property type="match status" value="1"/>
</dbReference>
<dbReference type="InterPro" id="IPR004046">
    <property type="entry name" value="GST_C"/>
</dbReference>
<evidence type="ECO:0000313" key="2">
    <source>
        <dbReference type="EMBL" id="TNC48764.1"/>
    </source>
</evidence>
<dbReference type="InterPro" id="IPR004045">
    <property type="entry name" value="Glutathione_S-Trfase_N"/>
</dbReference>
<dbReference type="CDD" id="cd03046">
    <property type="entry name" value="GST_N_GTT1_like"/>
    <property type="match status" value="1"/>
</dbReference>
<dbReference type="Gene3D" id="1.20.1050.10">
    <property type="match status" value="1"/>
</dbReference>
<accession>A0A5C4MW46</accession>
<dbReference type="OrthoDB" id="5740960at2"/>
<organism evidence="2 3">
    <name type="scientific">Rubellimicrobium rubrum</name>
    <dbReference type="NCBI Taxonomy" id="2585369"/>
    <lineage>
        <taxon>Bacteria</taxon>
        <taxon>Pseudomonadati</taxon>
        <taxon>Pseudomonadota</taxon>
        <taxon>Alphaproteobacteria</taxon>
        <taxon>Rhodobacterales</taxon>
        <taxon>Roseobacteraceae</taxon>
        <taxon>Rubellimicrobium</taxon>
    </lineage>
</organism>
<evidence type="ECO:0000313" key="3">
    <source>
        <dbReference type="Proteomes" id="UP000305887"/>
    </source>
</evidence>
<dbReference type="RefSeq" id="WP_139077514.1">
    <property type="nucleotide sequence ID" value="NZ_VDFU01000015.1"/>
</dbReference>
<dbReference type="AlphaFoldDB" id="A0A5C4MW46"/>
<reference evidence="2 3" key="1">
    <citation type="submission" date="2019-06" db="EMBL/GenBank/DDBJ databases">
        <title>YIM 131921 draft genome.</title>
        <authorList>
            <person name="Jiang L."/>
        </authorList>
    </citation>
    <scope>NUCLEOTIDE SEQUENCE [LARGE SCALE GENOMIC DNA]</scope>
    <source>
        <strain evidence="2 3">YIM 131921</strain>
    </source>
</reference>
<dbReference type="Gene3D" id="3.40.30.10">
    <property type="entry name" value="Glutaredoxin"/>
    <property type="match status" value="1"/>
</dbReference>
<dbReference type="SUPFAM" id="SSF47616">
    <property type="entry name" value="GST C-terminal domain-like"/>
    <property type="match status" value="1"/>
</dbReference>
<keyword evidence="2" id="KW-0808">Transferase</keyword>
<feature type="domain" description="GST N-terminal" evidence="1">
    <location>
        <begin position="1"/>
        <end position="83"/>
    </location>
</feature>
<dbReference type="InterPro" id="IPR036249">
    <property type="entry name" value="Thioredoxin-like_sf"/>
</dbReference>
<dbReference type="InterPro" id="IPR040079">
    <property type="entry name" value="Glutathione_S-Trfase"/>
</dbReference>
<evidence type="ECO:0000259" key="1">
    <source>
        <dbReference type="PROSITE" id="PS50404"/>
    </source>
</evidence>
<dbReference type="SFLD" id="SFLDS00019">
    <property type="entry name" value="Glutathione_Transferase_(cytos"/>
    <property type="match status" value="1"/>
</dbReference>
<gene>
    <name evidence="2" type="ORF">FHG66_13195</name>
</gene>
<name>A0A5C4MW46_9RHOB</name>
<dbReference type="PANTHER" id="PTHR44051">
    <property type="entry name" value="GLUTATHIONE S-TRANSFERASE-RELATED"/>
    <property type="match status" value="1"/>
</dbReference>
<dbReference type="Pfam" id="PF00043">
    <property type="entry name" value="GST_C"/>
    <property type="match status" value="1"/>
</dbReference>
<dbReference type="InterPro" id="IPR036282">
    <property type="entry name" value="Glutathione-S-Trfase_C_sf"/>
</dbReference>
<dbReference type="SUPFAM" id="SSF52833">
    <property type="entry name" value="Thioredoxin-like"/>
    <property type="match status" value="1"/>
</dbReference>
<sequence length="202" mass="22068">MITFYHSPMTRSTRVLALLAAMDILDRVTIREVDITRFDGSGHPDPSNPHPDGKVPVLVHDGVTIWETAAILLYLTDLFPEAGLGIPVGDPDRGRYLSWLAWYAGVMEPALIHDAAGLAHPFLSATYRGPDAIRARLSEALNTEDWLVGGRFTAADLLVSSPFLWFKDLEPGSPRVADWVARCAVHPGRIAAMEMDGRALAA</sequence>
<comment type="caution">
    <text evidence="2">The sequence shown here is derived from an EMBL/GenBank/DDBJ whole genome shotgun (WGS) entry which is preliminary data.</text>
</comment>
<proteinExistence type="predicted"/>